<dbReference type="GO" id="GO:0005886">
    <property type="term" value="C:plasma membrane"/>
    <property type="evidence" value="ECO:0007669"/>
    <property type="project" value="UniProtKB-SubCell"/>
</dbReference>
<evidence type="ECO:0000313" key="11">
    <source>
        <dbReference type="Proteomes" id="UP000744769"/>
    </source>
</evidence>
<name>A0A967AXK8_9MICO</name>
<feature type="transmembrane region" description="Helical" evidence="8">
    <location>
        <begin position="357"/>
        <end position="376"/>
    </location>
</feature>
<keyword evidence="4 8" id="KW-0812">Transmembrane</keyword>
<keyword evidence="2" id="KW-0813">Transport</keyword>
<keyword evidence="11" id="KW-1185">Reference proteome</keyword>
<sequence length="430" mass="45140">MSTTTSARRTILGASAGNVVEWFDFLLYGLSATIIAKTFFPGDNPSKGLLATFAVYAVAFAARPVGAIFFGRVGDRFGRRPALTASILLMGAATVAIGLLPGRASIGAAAPVLLLVCRLVQGFSAGGEFAGALTFAMEHLRGRRGFWLGVVASSTWIGGSLATLTLLLLHYLGAGPNAWRYGFIAGGLLSLAGLWIRLRADETPAFTQLAESGELSRQPVRDALRNRRRLIVVLVFFAFTSVLGHMATGYLPTHLTVTVGLDPITTLWAVVTLFALIAVLAPYVGHLTDRLGRRPVMIAAAVFGAVALIPAYLLLDYAGTVGLWIALPLFAIATAGVVSAGAVAIPEQWPANARYTGVGLTNQIGLAIFGGTAPLVSDWLVNATGWPASPAVYGVLIAIPAAIVLILWLPETRPTQDADPVDVLVEQTPA</sequence>
<evidence type="ECO:0000256" key="4">
    <source>
        <dbReference type="ARBA" id="ARBA00022692"/>
    </source>
</evidence>
<evidence type="ECO:0000259" key="9">
    <source>
        <dbReference type="PROSITE" id="PS50850"/>
    </source>
</evidence>
<feature type="transmembrane region" description="Helical" evidence="8">
    <location>
        <begin position="12"/>
        <end position="36"/>
    </location>
</feature>
<gene>
    <name evidence="10" type="ORF">G9U51_03490</name>
</gene>
<keyword evidence="3" id="KW-1003">Cell membrane</keyword>
<feature type="transmembrane region" description="Helical" evidence="8">
    <location>
        <begin position="178"/>
        <end position="196"/>
    </location>
</feature>
<evidence type="ECO:0000313" key="10">
    <source>
        <dbReference type="EMBL" id="NHN54846.1"/>
    </source>
</evidence>
<organism evidence="10 11">
    <name type="scientific">Metallococcus carri</name>
    <dbReference type="NCBI Taxonomy" id="1656884"/>
    <lineage>
        <taxon>Bacteria</taxon>
        <taxon>Bacillati</taxon>
        <taxon>Actinomycetota</taxon>
        <taxon>Actinomycetes</taxon>
        <taxon>Micrococcales</taxon>
        <taxon>Dermacoccaceae</taxon>
        <taxon>Metallococcus</taxon>
    </lineage>
</organism>
<feature type="domain" description="Major facilitator superfamily (MFS) profile" evidence="9">
    <location>
        <begin position="10"/>
        <end position="413"/>
    </location>
</feature>
<dbReference type="PANTHER" id="PTHR43528:SF1">
    <property type="entry name" value="ALPHA-KETOGLUTARATE PERMEASE"/>
    <property type="match status" value="1"/>
</dbReference>
<comment type="caution">
    <text evidence="10">The sequence shown here is derived from an EMBL/GenBank/DDBJ whole genome shotgun (WGS) entry which is preliminary data.</text>
</comment>
<dbReference type="EMBL" id="JAAOIV010000002">
    <property type="protein sequence ID" value="NHN54846.1"/>
    <property type="molecule type" value="Genomic_DNA"/>
</dbReference>
<evidence type="ECO:0000256" key="3">
    <source>
        <dbReference type="ARBA" id="ARBA00022475"/>
    </source>
</evidence>
<feature type="transmembrane region" description="Helical" evidence="8">
    <location>
        <begin position="146"/>
        <end position="172"/>
    </location>
</feature>
<dbReference type="Proteomes" id="UP000744769">
    <property type="component" value="Unassembled WGS sequence"/>
</dbReference>
<dbReference type="GO" id="GO:0015293">
    <property type="term" value="F:symporter activity"/>
    <property type="evidence" value="ECO:0007669"/>
    <property type="project" value="UniProtKB-KW"/>
</dbReference>
<feature type="transmembrane region" description="Helical" evidence="8">
    <location>
        <begin position="321"/>
        <end position="345"/>
    </location>
</feature>
<dbReference type="InterPro" id="IPR036259">
    <property type="entry name" value="MFS_trans_sf"/>
</dbReference>
<keyword evidence="6 8" id="KW-1133">Transmembrane helix</keyword>
<evidence type="ECO:0000256" key="1">
    <source>
        <dbReference type="ARBA" id="ARBA00004651"/>
    </source>
</evidence>
<dbReference type="InterPro" id="IPR051084">
    <property type="entry name" value="H+-coupled_symporters"/>
</dbReference>
<dbReference type="PANTHER" id="PTHR43528">
    <property type="entry name" value="ALPHA-KETOGLUTARATE PERMEASE"/>
    <property type="match status" value="1"/>
</dbReference>
<dbReference type="AlphaFoldDB" id="A0A967AXK8"/>
<dbReference type="Pfam" id="PF07690">
    <property type="entry name" value="MFS_1"/>
    <property type="match status" value="1"/>
</dbReference>
<feature type="transmembrane region" description="Helical" evidence="8">
    <location>
        <begin position="388"/>
        <end position="409"/>
    </location>
</feature>
<protein>
    <submittedName>
        <fullName evidence="10">MHS family MFS transporter</fullName>
    </submittedName>
</protein>
<dbReference type="PROSITE" id="PS50850">
    <property type="entry name" value="MFS"/>
    <property type="match status" value="1"/>
</dbReference>
<feature type="transmembrane region" description="Helical" evidence="8">
    <location>
        <begin position="48"/>
        <end position="70"/>
    </location>
</feature>
<feature type="transmembrane region" description="Helical" evidence="8">
    <location>
        <begin position="264"/>
        <end position="284"/>
    </location>
</feature>
<evidence type="ECO:0000256" key="5">
    <source>
        <dbReference type="ARBA" id="ARBA00022847"/>
    </source>
</evidence>
<proteinExistence type="predicted"/>
<dbReference type="InterPro" id="IPR020846">
    <property type="entry name" value="MFS_dom"/>
</dbReference>
<feature type="transmembrane region" description="Helical" evidence="8">
    <location>
        <begin position="82"/>
        <end position="100"/>
    </location>
</feature>
<dbReference type="SUPFAM" id="SSF103473">
    <property type="entry name" value="MFS general substrate transporter"/>
    <property type="match status" value="1"/>
</dbReference>
<evidence type="ECO:0000256" key="2">
    <source>
        <dbReference type="ARBA" id="ARBA00022448"/>
    </source>
</evidence>
<dbReference type="RefSeq" id="WP_166193221.1">
    <property type="nucleotide sequence ID" value="NZ_JAAOIV010000002.1"/>
</dbReference>
<dbReference type="Gene3D" id="1.20.1250.20">
    <property type="entry name" value="MFS general substrate transporter like domains"/>
    <property type="match status" value="2"/>
</dbReference>
<feature type="transmembrane region" description="Helical" evidence="8">
    <location>
        <begin position="106"/>
        <end position="125"/>
    </location>
</feature>
<evidence type="ECO:0000256" key="8">
    <source>
        <dbReference type="SAM" id="Phobius"/>
    </source>
</evidence>
<evidence type="ECO:0000256" key="7">
    <source>
        <dbReference type="ARBA" id="ARBA00023136"/>
    </source>
</evidence>
<reference evidence="10" key="1">
    <citation type="submission" date="2020-03" db="EMBL/GenBank/DDBJ databases">
        <title>Draft sequencing of Calidifontibacter sp. DB0510.</title>
        <authorList>
            <person name="Kim D.-U."/>
        </authorList>
    </citation>
    <scope>NUCLEOTIDE SEQUENCE</scope>
    <source>
        <strain evidence="10">DB0510</strain>
    </source>
</reference>
<feature type="transmembrane region" description="Helical" evidence="8">
    <location>
        <begin position="230"/>
        <end position="252"/>
    </location>
</feature>
<keyword evidence="7 8" id="KW-0472">Membrane</keyword>
<feature type="transmembrane region" description="Helical" evidence="8">
    <location>
        <begin position="296"/>
        <end position="315"/>
    </location>
</feature>
<dbReference type="InterPro" id="IPR011701">
    <property type="entry name" value="MFS"/>
</dbReference>
<evidence type="ECO:0000256" key="6">
    <source>
        <dbReference type="ARBA" id="ARBA00022989"/>
    </source>
</evidence>
<keyword evidence="5" id="KW-0769">Symport</keyword>
<comment type="subcellular location">
    <subcellularLocation>
        <location evidence="1">Cell membrane</location>
        <topology evidence="1">Multi-pass membrane protein</topology>
    </subcellularLocation>
</comment>
<accession>A0A967AXK8</accession>